<feature type="chain" id="PRO_5043415023" description="Bifunctional inhibitor/plant lipid transfer protein/seed storage helical domain-containing protein" evidence="3">
    <location>
        <begin position="24"/>
        <end position="96"/>
    </location>
</feature>
<keyword evidence="3" id="KW-0732">Signal</keyword>
<dbReference type="GO" id="GO:0006869">
    <property type="term" value="P:lipid transport"/>
    <property type="evidence" value="ECO:0007669"/>
    <property type="project" value="InterPro"/>
</dbReference>
<dbReference type="InterPro" id="IPR016140">
    <property type="entry name" value="Bifunc_inhib/LTP/seed_store"/>
</dbReference>
<gene>
    <name evidence="5" type="ORF">LVIROSA_LOCUS20079</name>
</gene>
<evidence type="ECO:0000256" key="3">
    <source>
        <dbReference type="SAM" id="SignalP"/>
    </source>
</evidence>
<keyword evidence="1" id="KW-0813">Transport</keyword>
<dbReference type="InterPro" id="IPR036312">
    <property type="entry name" value="Bifun_inhib/LTP/seed_sf"/>
</dbReference>
<sequence>MMKTRSILAIVVAMMFLLGDVHAQDCNPNEDIKDCYPALIAKGSPSPICCEELDHHINCLCKYIDINQIILPPHYQYLPNLANTCGVFFPVCELGL</sequence>
<keyword evidence="2" id="KW-0446">Lipid-binding</keyword>
<dbReference type="InterPro" id="IPR033872">
    <property type="entry name" value="nsLTP2"/>
</dbReference>
<proteinExistence type="predicted"/>
<evidence type="ECO:0000313" key="6">
    <source>
        <dbReference type="Proteomes" id="UP001157418"/>
    </source>
</evidence>
<feature type="domain" description="Bifunctional inhibitor/plant lipid transfer protein/seed storage helical" evidence="4">
    <location>
        <begin position="9"/>
        <end position="88"/>
    </location>
</feature>
<comment type="caution">
    <text evidence="5">The sequence shown here is derived from an EMBL/GenBank/DDBJ whole genome shotgun (WGS) entry which is preliminary data.</text>
</comment>
<protein>
    <recommendedName>
        <fullName evidence="4">Bifunctional inhibitor/plant lipid transfer protein/seed storage helical domain-containing protein</fullName>
    </recommendedName>
</protein>
<dbReference type="EMBL" id="CAKMRJ010003334">
    <property type="protein sequence ID" value="CAH1433493.1"/>
    <property type="molecule type" value="Genomic_DNA"/>
</dbReference>
<evidence type="ECO:0000313" key="5">
    <source>
        <dbReference type="EMBL" id="CAH1433493.1"/>
    </source>
</evidence>
<evidence type="ECO:0000259" key="4">
    <source>
        <dbReference type="Pfam" id="PF14368"/>
    </source>
</evidence>
<organism evidence="5 6">
    <name type="scientific">Lactuca virosa</name>
    <dbReference type="NCBI Taxonomy" id="75947"/>
    <lineage>
        <taxon>Eukaryota</taxon>
        <taxon>Viridiplantae</taxon>
        <taxon>Streptophyta</taxon>
        <taxon>Embryophyta</taxon>
        <taxon>Tracheophyta</taxon>
        <taxon>Spermatophyta</taxon>
        <taxon>Magnoliopsida</taxon>
        <taxon>eudicotyledons</taxon>
        <taxon>Gunneridae</taxon>
        <taxon>Pentapetalae</taxon>
        <taxon>asterids</taxon>
        <taxon>campanulids</taxon>
        <taxon>Asterales</taxon>
        <taxon>Asteraceae</taxon>
        <taxon>Cichorioideae</taxon>
        <taxon>Cichorieae</taxon>
        <taxon>Lactucinae</taxon>
        <taxon>Lactuca</taxon>
    </lineage>
</organism>
<name>A0AAU9MZH3_9ASTR</name>
<evidence type="ECO:0000256" key="1">
    <source>
        <dbReference type="ARBA" id="ARBA00022448"/>
    </source>
</evidence>
<reference evidence="5 6" key="1">
    <citation type="submission" date="2022-01" db="EMBL/GenBank/DDBJ databases">
        <authorList>
            <person name="Xiong W."/>
            <person name="Schranz E."/>
        </authorList>
    </citation>
    <scope>NUCLEOTIDE SEQUENCE [LARGE SCALE GENOMIC DNA]</scope>
</reference>
<keyword evidence="6" id="KW-1185">Reference proteome</keyword>
<feature type="signal peptide" evidence="3">
    <location>
        <begin position="1"/>
        <end position="23"/>
    </location>
</feature>
<evidence type="ECO:0000256" key="2">
    <source>
        <dbReference type="ARBA" id="ARBA00023121"/>
    </source>
</evidence>
<dbReference type="PANTHER" id="PTHR33214">
    <property type="entry name" value="BIFUNCTIONAL INHIBITOR/LIPID-TRANSFER PROTEIN/SEED STORAGE 2S ALBUMIN SUPERFAMILY PROTEIN"/>
    <property type="match status" value="1"/>
</dbReference>
<dbReference type="SUPFAM" id="SSF47699">
    <property type="entry name" value="Bifunctional inhibitor/lipid-transfer protein/seed storage 2S albumin"/>
    <property type="match status" value="1"/>
</dbReference>
<dbReference type="AlphaFoldDB" id="A0AAU9MZH3"/>
<dbReference type="Pfam" id="PF14368">
    <property type="entry name" value="LTP_2"/>
    <property type="match status" value="1"/>
</dbReference>
<dbReference type="GO" id="GO:0008289">
    <property type="term" value="F:lipid binding"/>
    <property type="evidence" value="ECO:0007669"/>
    <property type="project" value="UniProtKB-KW"/>
</dbReference>
<accession>A0AAU9MZH3</accession>
<dbReference type="PANTHER" id="PTHR33214:SF69">
    <property type="entry name" value="BIFUNCTIONAL INHIBITOR_LIPID-TRANSFER PROTEIN_SEED STORAGE 2S ALBUMIN SUPERFAMILY PROTEIN"/>
    <property type="match status" value="1"/>
</dbReference>
<dbReference type="Gene3D" id="1.10.110.10">
    <property type="entry name" value="Plant lipid-transfer and hydrophobic proteins"/>
    <property type="match status" value="1"/>
</dbReference>
<dbReference type="Proteomes" id="UP001157418">
    <property type="component" value="Unassembled WGS sequence"/>
</dbReference>